<keyword evidence="5" id="KW-0997">Cell inner membrane</keyword>
<evidence type="ECO:0000313" key="13">
    <source>
        <dbReference type="Proteomes" id="UP000663903"/>
    </source>
</evidence>
<dbReference type="PROSITE" id="PS52015">
    <property type="entry name" value="TONB_CTD"/>
    <property type="match status" value="1"/>
</dbReference>
<keyword evidence="4" id="KW-1003">Cell membrane</keyword>
<comment type="similarity">
    <text evidence="2">Belongs to the TonB family.</text>
</comment>
<name>A0A975CEW6_9BURK</name>
<dbReference type="Pfam" id="PF03544">
    <property type="entry name" value="TonB_C"/>
    <property type="match status" value="1"/>
</dbReference>
<evidence type="ECO:0000256" key="2">
    <source>
        <dbReference type="ARBA" id="ARBA00006555"/>
    </source>
</evidence>
<organism evidence="12 13">
    <name type="scientific">Ottowia testudinis</name>
    <dbReference type="NCBI Taxonomy" id="2816950"/>
    <lineage>
        <taxon>Bacteria</taxon>
        <taxon>Pseudomonadati</taxon>
        <taxon>Pseudomonadota</taxon>
        <taxon>Betaproteobacteria</taxon>
        <taxon>Burkholderiales</taxon>
        <taxon>Comamonadaceae</taxon>
        <taxon>Ottowia</taxon>
    </lineage>
</organism>
<comment type="subcellular location">
    <subcellularLocation>
        <location evidence="1">Cell inner membrane</location>
        <topology evidence="1">Single-pass membrane protein</topology>
        <orientation evidence="1">Periplasmic side</orientation>
    </subcellularLocation>
</comment>
<protein>
    <submittedName>
        <fullName evidence="12">Energy transducer TonB</fullName>
    </submittedName>
</protein>
<dbReference type="Proteomes" id="UP000663903">
    <property type="component" value="Chromosome"/>
</dbReference>
<evidence type="ECO:0000313" key="12">
    <source>
        <dbReference type="EMBL" id="QTD45125.1"/>
    </source>
</evidence>
<evidence type="ECO:0000256" key="3">
    <source>
        <dbReference type="ARBA" id="ARBA00022448"/>
    </source>
</evidence>
<dbReference type="GO" id="GO:0055085">
    <property type="term" value="P:transmembrane transport"/>
    <property type="evidence" value="ECO:0007669"/>
    <property type="project" value="InterPro"/>
</dbReference>
<evidence type="ECO:0000256" key="1">
    <source>
        <dbReference type="ARBA" id="ARBA00004383"/>
    </source>
</evidence>
<keyword evidence="9" id="KW-0472">Membrane</keyword>
<dbReference type="NCBIfam" id="TIGR01352">
    <property type="entry name" value="tonB_Cterm"/>
    <property type="match status" value="1"/>
</dbReference>
<evidence type="ECO:0000256" key="7">
    <source>
        <dbReference type="ARBA" id="ARBA00022927"/>
    </source>
</evidence>
<evidence type="ECO:0000256" key="5">
    <source>
        <dbReference type="ARBA" id="ARBA00022519"/>
    </source>
</evidence>
<dbReference type="InterPro" id="IPR037682">
    <property type="entry name" value="TonB_C"/>
</dbReference>
<dbReference type="InterPro" id="IPR006260">
    <property type="entry name" value="TonB/TolA_C"/>
</dbReference>
<evidence type="ECO:0000256" key="4">
    <source>
        <dbReference type="ARBA" id="ARBA00022475"/>
    </source>
</evidence>
<evidence type="ECO:0000256" key="8">
    <source>
        <dbReference type="ARBA" id="ARBA00022989"/>
    </source>
</evidence>
<evidence type="ECO:0000256" key="9">
    <source>
        <dbReference type="ARBA" id="ARBA00023136"/>
    </source>
</evidence>
<keyword evidence="8" id="KW-1133">Transmembrane helix</keyword>
<dbReference type="SUPFAM" id="SSF74653">
    <property type="entry name" value="TolA/TonB C-terminal domain"/>
    <property type="match status" value="1"/>
</dbReference>
<evidence type="ECO:0000256" key="10">
    <source>
        <dbReference type="SAM" id="MobiDB-lite"/>
    </source>
</evidence>
<sequence>MPPERHLVRNAVILLTVLALHAGALWAMQTGLLWRGVPPVMPLRVISELITPQVVPPAVAPERVVPPQPLPPRPRAAPPAPRLHRPPVPPPPQPAALLALADSAPAAPTDHVVAAASPAPAPEPAPAAPAPRVVLPSARADYLSNPPPVYPPMSRRLGEQGKVILRVLIGADGLAKEAHLARSSGFERLDQAALETVRQWRYRPGMRDGVAEAMWFNVPINFVLEGVL</sequence>
<feature type="region of interest" description="Disordered" evidence="10">
    <location>
        <begin position="62"/>
        <end position="96"/>
    </location>
</feature>
<keyword evidence="13" id="KW-1185">Reference proteome</keyword>
<evidence type="ECO:0000259" key="11">
    <source>
        <dbReference type="PROSITE" id="PS52015"/>
    </source>
</evidence>
<dbReference type="GO" id="GO:0031992">
    <property type="term" value="F:energy transducer activity"/>
    <property type="evidence" value="ECO:0007669"/>
    <property type="project" value="TreeGrafter"/>
</dbReference>
<keyword evidence="7" id="KW-0653">Protein transport</keyword>
<dbReference type="PANTHER" id="PTHR33446:SF2">
    <property type="entry name" value="PROTEIN TONB"/>
    <property type="match status" value="1"/>
</dbReference>
<reference evidence="12" key="1">
    <citation type="submission" date="2021-03" db="EMBL/GenBank/DDBJ databases">
        <title>Ottowia sp. 27C isolated from the cloaca of a Giant Asian pond turtle (Heosemys grandis).</title>
        <authorList>
            <person name="Spergser J."/>
            <person name="Busse H.-J."/>
        </authorList>
    </citation>
    <scope>NUCLEOTIDE SEQUENCE</scope>
    <source>
        <strain evidence="12">27C</strain>
    </source>
</reference>
<dbReference type="GO" id="GO:0015031">
    <property type="term" value="P:protein transport"/>
    <property type="evidence" value="ECO:0007669"/>
    <property type="project" value="UniProtKB-KW"/>
</dbReference>
<keyword evidence="6" id="KW-0812">Transmembrane</keyword>
<dbReference type="GO" id="GO:0098797">
    <property type="term" value="C:plasma membrane protein complex"/>
    <property type="evidence" value="ECO:0007669"/>
    <property type="project" value="TreeGrafter"/>
</dbReference>
<feature type="compositionally biased region" description="Pro residues" evidence="10">
    <location>
        <begin position="62"/>
        <end position="94"/>
    </location>
</feature>
<feature type="domain" description="TonB C-terminal" evidence="11">
    <location>
        <begin position="135"/>
        <end position="228"/>
    </location>
</feature>
<dbReference type="KEGG" id="otd:J1M35_19215"/>
<dbReference type="Gene3D" id="3.30.1150.10">
    <property type="match status" value="1"/>
</dbReference>
<keyword evidence="3" id="KW-0813">Transport</keyword>
<accession>A0A975CEW6</accession>
<dbReference type="RefSeq" id="WP_208008877.1">
    <property type="nucleotide sequence ID" value="NZ_CP071796.1"/>
</dbReference>
<dbReference type="AlphaFoldDB" id="A0A975CEW6"/>
<dbReference type="InterPro" id="IPR051045">
    <property type="entry name" value="TonB-dependent_transducer"/>
</dbReference>
<dbReference type="PANTHER" id="PTHR33446">
    <property type="entry name" value="PROTEIN TONB-RELATED"/>
    <property type="match status" value="1"/>
</dbReference>
<proteinExistence type="inferred from homology"/>
<dbReference type="EMBL" id="CP071796">
    <property type="protein sequence ID" value="QTD45125.1"/>
    <property type="molecule type" value="Genomic_DNA"/>
</dbReference>
<evidence type="ECO:0000256" key="6">
    <source>
        <dbReference type="ARBA" id="ARBA00022692"/>
    </source>
</evidence>
<gene>
    <name evidence="12" type="ORF">J1M35_19215</name>
</gene>